<organism evidence="2 3">
    <name type="scientific">Hohenbuehelia grisea</name>
    <dbReference type="NCBI Taxonomy" id="104357"/>
    <lineage>
        <taxon>Eukaryota</taxon>
        <taxon>Fungi</taxon>
        <taxon>Dikarya</taxon>
        <taxon>Basidiomycota</taxon>
        <taxon>Agaricomycotina</taxon>
        <taxon>Agaricomycetes</taxon>
        <taxon>Agaricomycetidae</taxon>
        <taxon>Agaricales</taxon>
        <taxon>Pleurotineae</taxon>
        <taxon>Pleurotaceae</taxon>
        <taxon>Hohenbuehelia</taxon>
    </lineage>
</organism>
<protein>
    <submittedName>
        <fullName evidence="2">Uncharacterized protein</fullName>
    </submittedName>
</protein>
<dbReference type="EMBL" id="JASNQZ010000002">
    <property type="protein sequence ID" value="KAL0960300.1"/>
    <property type="molecule type" value="Genomic_DNA"/>
</dbReference>
<keyword evidence="3" id="KW-1185">Reference proteome</keyword>
<reference evidence="3" key="1">
    <citation type="submission" date="2024-06" db="EMBL/GenBank/DDBJ databases">
        <title>Multi-omics analyses provide insights into the biosynthesis of the anticancer antibiotic pleurotin in Hohenbuehelia grisea.</title>
        <authorList>
            <person name="Weaver J.A."/>
            <person name="Alberti F."/>
        </authorList>
    </citation>
    <scope>NUCLEOTIDE SEQUENCE [LARGE SCALE GENOMIC DNA]</scope>
    <source>
        <strain evidence="3">T-177</strain>
    </source>
</reference>
<gene>
    <name evidence="2" type="ORF">HGRIS_011927</name>
</gene>
<dbReference type="Proteomes" id="UP001556367">
    <property type="component" value="Unassembled WGS sequence"/>
</dbReference>
<comment type="caution">
    <text evidence="2">The sequence shown here is derived from an EMBL/GenBank/DDBJ whole genome shotgun (WGS) entry which is preliminary data.</text>
</comment>
<proteinExistence type="predicted"/>
<evidence type="ECO:0000313" key="3">
    <source>
        <dbReference type="Proteomes" id="UP001556367"/>
    </source>
</evidence>
<sequence length="106" mass="11560">MPRKLRSTGHAPPPTTNSSAQQTAPLLTHRVILVPPHCQETLVHNSLDLPPTVASDHWDLVIAFGKYCLQAFLICTSKPRSRFGLPTDLSQVASGTWETPSSGLYV</sequence>
<accession>A0ABR3JY09</accession>
<evidence type="ECO:0000313" key="2">
    <source>
        <dbReference type="EMBL" id="KAL0960300.1"/>
    </source>
</evidence>
<evidence type="ECO:0000256" key="1">
    <source>
        <dbReference type="SAM" id="MobiDB-lite"/>
    </source>
</evidence>
<feature type="region of interest" description="Disordered" evidence="1">
    <location>
        <begin position="1"/>
        <end position="23"/>
    </location>
</feature>
<name>A0ABR3JY09_9AGAR</name>